<reference evidence="1 2" key="1">
    <citation type="journal article" date="2021" name="Syst. Appl. Microbiol.">
        <title>Persephonella atlantica sp. nov.: How to adapt to physico-chemical gradients in high temperature hydrothermal habitats.</title>
        <authorList>
            <person name="Francois D.X."/>
            <person name="Godfroy A."/>
            <person name="Mathien C."/>
            <person name="Aube J."/>
            <person name="Cathalot C."/>
            <person name="Lesongeur F."/>
            <person name="L'Haridon S."/>
            <person name="Philippon X."/>
            <person name="Roussel E.G."/>
        </authorList>
    </citation>
    <scope>NUCLEOTIDE SEQUENCE [LARGE SCALE GENOMIC DNA]</scope>
    <source>
        <strain evidence="1 2">MO1340</strain>
    </source>
</reference>
<protein>
    <recommendedName>
        <fullName evidence="3">Lipoprotein</fullName>
    </recommendedName>
</protein>
<keyword evidence="2" id="KW-1185">Reference proteome</keyword>
<organism evidence="1 2">
    <name type="scientific">Persephonella atlantica</name>
    <dbReference type="NCBI Taxonomy" id="2699429"/>
    <lineage>
        <taxon>Bacteria</taxon>
        <taxon>Pseudomonadati</taxon>
        <taxon>Aquificota</taxon>
        <taxon>Aquificia</taxon>
        <taxon>Aquificales</taxon>
        <taxon>Hydrogenothermaceae</taxon>
        <taxon>Persephonella</taxon>
    </lineage>
</organism>
<name>A0ABS1GH65_9AQUI</name>
<evidence type="ECO:0000313" key="1">
    <source>
        <dbReference type="EMBL" id="MBK3332233.1"/>
    </source>
</evidence>
<evidence type="ECO:0008006" key="3">
    <source>
        <dbReference type="Google" id="ProtNLM"/>
    </source>
</evidence>
<accession>A0ABS1GH65</accession>
<dbReference type="Proteomes" id="UP000772812">
    <property type="component" value="Unassembled WGS sequence"/>
</dbReference>
<proteinExistence type="predicted"/>
<dbReference type="EMBL" id="JAACYA010000001">
    <property type="protein sequence ID" value="MBK3332233.1"/>
    <property type="molecule type" value="Genomic_DNA"/>
</dbReference>
<dbReference type="RefSeq" id="WP_200673616.1">
    <property type="nucleotide sequence ID" value="NZ_JAACYA010000001.1"/>
</dbReference>
<gene>
    <name evidence="1" type="ORF">GWK41_04020</name>
</gene>
<dbReference type="PROSITE" id="PS51257">
    <property type="entry name" value="PROKAR_LIPOPROTEIN"/>
    <property type="match status" value="1"/>
</dbReference>
<evidence type="ECO:0000313" key="2">
    <source>
        <dbReference type="Proteomes" id="UP000772812"/>
    </source>
</evidence>
<sequence>MMKISRYIFSLLVILGFITAGCNINAQNAFSKEPVKLQPFTERVGDYVFSVPSNFSRKDDLSMLYENKGIVRAYLVYIGKASTQKLVNFFEKYMKKNGWSKELFVAGKDTVLAYSRGKQLIVFKIQQTFNGTVLKVLLTTN</sequence>
<comment type="caution">
    <text evidence="1">The sequence shown here is derived from an EMBL/GenBank/DDBJ whole genome shotgun (WGS) entry which is preliminary data.</text>
</comment>